<reference evidence="1" key="1">
    <citation type="submission" date="2014-11" db="EMBL/GenBank/DDBJ databases">
        <authorList>
            <person name="Amaro Gonzalez C."/>
        </authorList>
    </citation>
    <scope>NUCLEOTIDE SEQUENCE</scope>
</reference>
<evidence type="ECO:0000313" key="1">
    <source>
        <dbReference type="EMBL" id="JAH77331.1"/>
    </source>
</evidence>
<accession>A0A0E9VH55</accession>
<organism evidence="1">
    <name type="scientific">Anguilla anguilla</name>
    <name type="common">European freshwater eel</name>
    <name type="synonym">Muraena anguilla</name>
    <dbReference type="NCBI Taxonomy" id="7936"/>
    <lineage>
        <taxon>Eukaryota</taxon>
        <taxon>Metazoa</taxon>
        <taxon>Chordata</taxon>
        <taxon>Craniata</taxon>
        <taxon>Vertebrata</taxon>
        <taxon>Euteleostomi</taxon>
        <taxon>Actinopterygii</taxon>
        <taxon>Neopterygii</taxon>
        <taxon>Teleostei</taxon>
        <taxon>Anguilliformes</taxon>
        <taxon>Anguillidae</taxon>
        <taxon>Anguilla</taxon>
    </lineage>
</organism>
<proteinExistence type="predicted"/>
<protein>
    <submittedName>
        <fullName evidence="1">Uncharacterized protein</fullName>
    </submittedName>
</protein>
<dbReference type="AlphaFoldDB" id="A0A0E9VH55"/>
<sequence>MNGTEQANNLLLTFFFFFVGKTTKTIIGNMSILNFSFCSV</sequence>
<dbReference type="EMBL" id="GBXM01031246">
    <property type="protein sequence ID" value="JAH77331.1"/>
    <property type="molecule type" value="Transcribed_RNA"/>
</dbReference>
<reference evidence="1" key="2">
    <citation type="journal article" date="2015" name="Fish Shellfish Immunol.">
        <title>Early steps in the European eel (Anguilla anguilla)-Vibrio vulnificus interaction in the gills: Role of the RtxA13 toxin.</title>
        <authorList>
            <person name="Callol A."/>
            <person name="Pajuelo D."/>
            <person name="Ebbesson L."/>
            <person name="Teles M."/>
            <person name="MacKenzie S."/>
            <person name="Amaro C."/>
        </authorList>
    </citation>
    <scope>NUCLEOTIDE SEQUENCE</scope>
</reference>
<name>A0A0E9VH55_ANGAN</name>